<comment type="caution">
    <text evidence="3">The sequence shown here is derived from an EMBL/GenBank/DDBJ whole genome shotgun (WGS) entry which is preliminary data.</text>
</comment>
<name>A0AAJ3AC06_9HYPH</name>
<feature type="signal peptide" evidence="1">
    <location>
        <begin position="1"/>
        <end position="19"/>
    </location>
</feature>
<dbReference type="InterPro" id="IPR029068">
    <property type="entry name" value="Glyas_Bleomycin-R_OHBP_Dase"/>
</dbReference>
<proteinExistence type="predicted"/>
<evidence type="ECO:0000259" key="2">
    <source>
        <dbReference type="PROSITE" id="PS51819"/>
    </source>
</evidence>
<dbReference type="CDD" id="cd06587">
    <property type="entry name" value="VOC"/>
    <property type="match status" value="1"/>
</dbReference>
<dbReference type="Proteomes" id="UP000295021">
    <property type="component" value="Unassembled WGS sequence"/>
</dbReference>
<gene>
    <name evidence="3" type="ORF">EV131_12342</name>
</gene>
<organism evidence="3 4">
    <name type="scientific">Rhizobium laguerreae</name>
    <dbReference type="NCBI Taxonomy" id="1076926"/>
    <lineage>
        <taxon>Bacteria</taxon>
        <taxon>Pseudomonadati</taxon>
        <taxon>Pseudomonadota</taxon>
        <taxon>Alphaproteobacteria</taxon>
        <taxon>Hyphomicrobiales</taxon>
        <taxon>Rhizobiaceae</taxon>
        <taxon>Rhizobium/Agrobacterium group</taxon>
        <taxon>Rhizobium</taxon>
    </lineage>
</organism>
<evidence type="ECO:0000313" key="4">
    <source>
        <dbReference type="Proteomes" id="UP000295021"/>
    </source>
</evidence>
<dbReference type="Gene3D" id="3.10.180.10">
    <property type="entry name" value="2,3-Dihydroxybiphenyl 1,2-Dioxygenase, domain 1"/>
    <property type="match status" value="1"/>
</dbReference>
<dbReference type="SUPFAM" id="SSF54593">
    <property type="entry name" value="Glyoxalase/Bleomycin resistance protein/Dihydroxybiphenyl dioxygenase"/>
    <property type="match status" value="1"/>
</dbReference>
<keyword evidence="1" id="KW-0732">Signal</keyword>
<dbReference type="Pfam" id="PF00903">
    <property type="entry name" value="Glyoxalase"/>
    <property type="match status" value="1"/>
</dbReference>
<dbReference type="InterPro" id="IPR004360">
    <property type="entry name" value="Glyas_Fos-R_dOase_dom"/>
</dbReference>
<dbReference type="GO" id="GO:0016829">
    <property type="term" value="F:lyase activity"/>
    <property type="evidence" value="ECO:0007669"/>
    <property type="project" value="UniProtKB-KW"/>
</dbReference>
<dbReference type="InterPro" id="IPR037523">
    <property type="entry name" value="VOC_core"/>
</dbReference>
<accession>A0AAJ3AC06</accession>
<dbReference type="AlphaFoldDB" id="A0AAJ3AC06"/>
<feature type="domain" description="VOC" evidence="2">
    <location>
        <begin position="60"/>
        <end position="212"/>
    </location>
</feature>
<protein>
    <submittedName>
        <fullName evidence="3">Catechol 2,3-dioxygenase-like lactoylglutathione lyase family enzyme</fullName>
    </submittedName>
</protein>
<dbReference type="EMBL" id="SMBI01000023">
    <property type="protein sequence ID" value="TCU14225.1"/>
    <property type="molecule type" value="Genomic_DNA"/>
</dbReference>
<feature type="chain" id="PRO_5043281636" evidence="1">
    <location>
        <begin position="20"/>
        <end position="212"/>
    </location>
</feature>
<sequence>MYLLRRHLMKIIAHGSAVAAIVGPGLAKAAEGKKETSESPTDGIASANTIKPLHLLHGSGLHHSNVRVRDMDKAIDFYEQAFGFNLLFRWDGVEAMQDGGVYFRNPLQGAHLDMGDGQILELIPAPKNAIPPDDRALSFHHIGLYVSDVSETYARALAAGAKPYPIEDGSGGVWDGPTDIKLKARPPYERSFVVRAAHVQGPNEEIIELFEA</sequence>
<evidence type="ECO:0000256" key="1">
    <source>
        <dbReference type="SAM" id="SignalP"/>
    </source>
</evidence>
<dbReference type="PROSITE" id="PS51819">
    <property type="entry name" value="VOC"/>
    <property type="match status" value="1"/>
</dbReference>
<keyword evidence="3" id="KW-0456">Lyase</keyword>
<evidence type="ECO:0000313" key="3">
    <source>
        <dbReference type="EMBL" id="TCU14225.1"/>
    </source>
</evidence>
<reference evidence="3 4" key="1">
    <citation type="submission" date="2019-03" db="EMBL/GenBank/DDBJ databases">
        <title>Genomic Encyclopedia of Type Strains, Phase IV (KMG-V): Genome sequencing to study the core and pangenomes of soil and plant-associated prokaryotes.</title>
        <authorList>
            <person name="Whitman W."/>
        </authorList>
    </citation>
    <scope>NUCLEOTIDE SEQUENCE [LARGE SCALE GENOMIC DNA]</scope>
    <source>
        <strain evidence="3 4">FB403</strain>
    </source>
</reference>